<evidence type="ECO:0000313" key="5">
    <source>
        <dbReference type="Proteomes" id="UP000292685"/>
    </source>
</evidence>
<dbReference type="OrthoDB" id="117402at2"/>
<feature type="region of interest" description="Disordered" evidence="1">
    <location>
        <begin position="1"/>
        <end position="40"/>
    </location>
</feature>
<feature type="domain" description="DUF4190" evidence="3">
    <location>
        <begin position="51"/>
        <end position="103"/>
    </location>
</feature>
<sequence length="117" mass="12416">MSTPQQSPNPYGNNQAQPGPYQQAPGQAGAPSPYAQPGYPAQVGRPTNTYAIVSLVSSFFIGLVGVIFGHLARKQIRETGEAGDGLAIAGLIIGYVSIGFWVLMFFLMFLPLLFIGV</sequence>
<proteinExistence type="predicted"/>
<dbReference type="AlphaFoldDB" id="A0A4Q8AEI7"/>
<feature type="compositionally biased region" description="Polar residues" evidence="1">
    <location>
        <begin position="1"/>
        <end position="14"/>
    </location>
</feature>
<keyword evidence="2" id="KW-0472">Membrane</keyword>
<feature type="compositionally biased region" description="Low complexity" evidence="1">
    <location>
        <begin position="15"/>
        <end position="40"/>
    </location>
</feature>
<reference evidence="4 5" key="1">
    <citation type="submission" date="2019-02" db="EMBL/GenBank/DDBJ databases">
        <title>Sequencing the genomes of 1000 actinobacteria strains.</title>
        <authorList>
            <person name="Klenk H.-P."/>
        </authorList>
    </citation>
    <scope>NUCLEOTIDE SEQUENCE [LARGE SCALE GENOMIC DNA]</scope>
    <source>
        <strain evidence="4 5">DSM 17364</strain>
    </source>
</reference>
<evidence type="ECO:0000259" key="3">
    <source>
        <dbReference type="Pfam" id="PF13828"/>
    </source>
</evidence>
<feature type="transmembrane region" description="Helical" evidence="2">
    <location>
        <begin position="85"/>
        <end position="115"/>
    </location>
</feature>
<dbReference type="Pfam" id="PF13828">
    <property type="entry name" value="DUF4190"/>
    <property type="match status" value="1"/>
</dbReference>
<dbReference type="InterPro" id="IPR025241">
    <property type="entry name" value="DUF4190"/>
</dbReference>
<comment type="caution">
    <text evidence="4">The sequence shown here is derived from an EMBL/GenBank/DDBJ whole genome shotgun (WGS) entry which is preliminary data.</text>
</comment>
<organism evidence="4 5">
    <name type="scientific">Zhihengliuella halotolerans</name>
    <dbReference type="NCBI Taxonomy" id="370736"/>
    <lineage>
        <taxon>Bacteria</taxon>
        <taxon>Bacillati</taxon>
        <taxon>Actinomycetota</taxon>
        <taxon>Actinomycetes</taxon>
        <taxon>Micrococcales</taxon>
        <taxon>Micrococcaceae</taxon>
        <taxon>Zhihengliuella</taxon>
    </lineage>
</organism>
<protein>
    <submittedName>
        <fullName evidence="4">Uncharacterized protein DUF4190</fullName>
    </submittedName>
</protein>
<evidence type="ECO:0000256" key="1">
    <source>
        <dbReference type="SAM" id="MobiDB-lite"/>
    </source>
</evidence>
<accession>A0A4Q8AEI7</accession>
<dbReference type="EMBL" id="SHLA01000001">
    <property type="protein sequence ID" value="RZU62700.1"/>
    <property type="molecule type" value="Genomic_DNA"/>
</dbReference>
<keyword evidence="2" id="KW-1133">Transmembrane helix</keyword>
<keyword evidence="2" id="KW-0812">Transmembrane</keyword>
<keyword evidence="5" id="KW-1185">Reference proteome</keyword>
<gene>
    <name evidence="4" type="ORF">EV380_2302</name>
</gene>
<dbReference type="Proteomes" id="UP000292685">
    <property type="component" value="Unassembled WGS sequence"/>
</dbReference>
<feature type="transmembrane region" description="Helical" evidence="2">
    <location>
        <begin position="50"/>
        <end position="73"/>
    </location>
</feature>
<evidence type="ECO:0000313" key="4">
    <source>
        <dbReference type="EMBL" id="RZU62700.1"/>
    </source>
</evidence>
<name>A0A4Q8AEI7_9MICC</name>
<evidence type="ECO:0000256" key="2">
    <source>
        <dbReference type="SAM" id="Phobius"/>
    </source>
</evidence>
<dbReference type="RefSeq" id="WP_130451238.1">
    <property type="nucleotide sequence ID" value="NZ_SHLA01000001.1"/>
</dbReference>